<dbReference type="SUPFAM" id="SSF53756">
    <property type="entry name" value="UDP-Glycosyltransferase/glycogen phosphorylase"/>
    <property type="match status" value="1"/>
</dbReference>
<keyword evidence="1 4" id="KW-0808">Transferase</keyword>
<feature type="domain" description="Glycosyl transferase family 1" evidence="2">
    <location>
        <begin position="227"/>
        <end position="382"/>
    </location>
</feature>
<dbReference type="STRING" id="1123404.SAMN02745784_01399"/>
<dbReference type="InterPro" id="IPR028098">
    <property type="entry name" value="Glyco_trans_4-like_N"/>
</dbReference>
<dbReference type="GO" id="GO:0009103">
    <property type="term" value="P:lipopolysaccharide biosynthetic process"/>
    <property type="evidence" value="ECO:0007669"/>
    <property type="project" value="TreeGrafter"/>
</dbReference>
<dbReference type="EMBL" id="FQTY01000004">
    <property type="protein sequence ID" value="SHE65102.1"/>
    <property type="molecule type" value="Genomic_DNA"/>
</dbReference>
<dbReference type="AlphaFoldDB" id="A0A1M4V848"/>
<dbReference type="GO" id="GO:0016757">
    <property type="term" value="F:glycosyltransferase activity"/>
    <property type="evidence" value="ECO:0007669"/>
    <property type="project" value="InterPro"/>
</dbReference>
<evidence type="ECO:0000259" key="2">
    <source>
        <dbReference type="Pfam" id="PF00534"/>
    </source>
</evidence>
<protein>
    <submittedName>
        <fullName evidence="4">Glycosyltransferase involved in cell wall bisynthesis</fullName>
    </submittedName>
</protein>
<dbReference type="Proteomes" id="UP000184114">
    <property type="component" value="Unassembled WGS sequence"/>
</dbReference>
<evidence type="ECO:0000313" key="5">
    <source>
        <dbReference type="Proteomes" id="UP000184114"/>
    </source>
</evidence>
<sequence>MEKVLIVANEFPPMGGAGVQRTTKFVKYLPKFGYEPIVITKEHVSDLTDSTLLEDLPKELKIYRLKPYDTVNRKGFLRLPFKFIGTRLLSPDSEYFWYYFNKDKVAEIIKKENINIIYTTSFPYSSHLMGLYIKRLFPSVRWVTDFRDEWTNNPYHLDSWHKRVKLKFEKKKELEVTNECDFLITNTPFMLENFVKDNPALIGRSTYIPNGYDEEDFVGLSDSRDGKDKFVITYTGSLYGRRNLIEFLEGLKIAIDNNKIDKNKLEIRIVGNIYQEVLEEYAKKYDLVENMKSFGYLPHRESIQMLYNSDILLLVIGKGKGSKNFYTGKIFEYIKVNRPILAIVPEDGAAAQVINETNTGTVVDPEDINGVSIALEKYYNSWIEGKLTHEPKWDKIKIYSRESQAKQLSEILKLANNI</sequence>
<dbReference type="PANTHER" id="PTHR46401">
    <property type="entry name" value="GLYCOSYLTRANSFERASE WBBK-RELATED"/>
    <property type="match status" value="1"/>
</dbReference>
<evidence type="ECO:0000259" key="3">
    <source>
        <dbReference type="Pfam" id="PF13439"/>
    </source>
</evidence>
<dbReference type="InterPro" id="IPR001296">
    <property type="entry name" value="Glyco_trans_1"/>
</dbReference>
<reference evidence="5" key="1">
    <citation type="submission" date="2016-11" db="EMBL/GenBank/DDBJ databases">
        <authorList>
            <person name="Varghese N."/>
            <person name="Submissions S."/>
        </authorList>
    </citation>
    <scope>NUCLEOTIDE SEQUENCE [LARGE SCALE GENOMIC DNA]</scope>
    <source>
        <strain evidence="5">DSM 18095</strain>
    </source>
</reference>
<evidence type="ECO:0000313" key="4">
    <source>
        <dbReference type="EMBL" id="SHE65102.1"/>
    </source>
</evidence>
<name>A0A1M4V848_9FIRM</name>
<feature type="domain" description="Glycosyltransferase subfamily 4-like N-terminal" evidence="3">
    <location>
        <begin position="23"/>
        <end position="215"/>
    </location>
</feature>
<dbReference type="Pfam" id="PF00534">
    <property type="entry name" value="Glycos_transf_1"/>
    <property type="match status" value="1"/>
</dbReference>
<dbReference type="GeneID" id="90995760"/>
<dbReference type="Pfam" id="PF13439">
    <property type="entry name" value="Glyco_transf_4"/>
    <property type="match status" value="1"/>
</dbReference>
<dbReference type="PANTHER" id="PTHR46401:SF2">
    <property type="entry name" value="GLYCOSYLTRANSFERASE WBBK-RELATED"/>
    <property type="match status" value="1"/>
</dbReference>
<gene>
    <name evidence="4" type="ORF">SAMN02745784_01399</name>
</gene>
<organism evidence="4 5">
    <name type="scientific">Tissierella praeacuta DSM 18095</name>
    <dbReference type="NCBI Taxonomy" id="1123404"/>
    <lineage>
        <taxon>Bacteria</taxon>
        <taxon>Bacillati</taxon>
        <taxon>Bacillota</taxon>
        <taxon>Tissierellia</taxon>
        <taxon>Tissierellales</taxon>
        <taxon>Tissierellaceae</taxon>
        <taxon>Tissierella</taxon>
    </lineage>
</organism>
<accession>A0A1M4V848</accession>
<keyword evidence="5" id="KW-1185">Reference proteome</keyword>
<evidence type="ECO:0000256" key="1">
    <source>
        <dbReference type="ARBA" id="ARBA00022679"/>
    </source>
</evidence>
<proteinExistence type="predicted"/>
<dbReference type="RefSeq" id="WP_072974695.1">
    <property type="nucleotide sequence ID" value="NZ_FQTY01000004.1"/>
</dbReference>
<dbReference type="Gene3D" id="3.40.50.2000">
    <property type="entry name" value="Glycogen Phosphorylase B"/>
    <property type="match status" value="2"/>
</dbReference>